<name>A0A0B8PFP8_9VIBR</name>
<organism evidence="1 2">
    <name type="scientific">Vibrio ishigakensis</name>
    <dbReference type="NCBI Taxonomy" id="1481914"/>
    <lineage>
        <taxon>Bacteria</taxon>
        <taxon>Pseudomonadati</taxon>
        <taxon>Pseudomonadota</taxon>
        <taxon>Gammaproteobacteria</taxon>
        <taxon>Vibrionales</taxon>
        <taxon>Vibrionaceae</taxon>
        <taxon>Vibrio</taxon>
    </lineage>
</organism>
<comment type="caution">
    <text evidence="1">The sequence shown here is derived from an EMBL/GenBank/DDBJ whole genome shotgun (WGS) entry which is preliminary data.</text>
</comment>
<proteinExistence type="predicted"/>
<dbReference type="Proteomes" id="UP000031670">
    <property type="component" value="Unassembled WGS sequence"/>
</dbReference>
<dbReference type="AlphaFoldDB" id="A0A0B8PFP8"/>
<protein>
    <submittedName>
        <fullName evidence="1">Uncharacterized protein</fullName>
    </submittedName>
</protein>
<evidence type="ECO:0000313" key="2">
    <source>
        <dbReference type="Proteomes" id="UP000031670"/>
    </source>
</evidence>
<reference evidence="1 2" key="2">
    <citation type="submission" date="2015-01" db="EMBL/GenBank/DDBJ databases">
        <authorList>
            <consortium name="NBRP consortium"/>
            <person name="Sawabe T."/>
            <person name="Meirelles P."/>
            <person name="Feng G."/>
            <person name="Sayaka M."/>
            <person name="Hattori M."/>
            <person name="Ohkuma M."/>
        </authorList>
    </citation>
    <scope>NUCLEOTIDE SEQUENCE [LARGE SCALE GENOMIC DNA]</scope>
    <source>
        <strain evidence="1 2">JCM19232</strain>
    </source>
</reference>
<accession>A0A0B8PFP8</accession>
<reference evidence="1 2" key="1">
    <citation type="submission" date="2015-01" db="EMBL/GenBank/DDBJ databases">
        <title>Vibrio sp. C5 JCM 19232 whole genome shotgun sequence.</title>
        <authorList>
            <person name="Sawabe T."/>
            <person name="Meirelles P."/>
            <person name="Feng G."/>
            <person name="Sayaka M."/>
            <person name="Hattori M."/>
            <person name="Ohkuma M."/>
        </authorList>
    </citation>
    <scope>NUCLEOTIDE SEQUENCE [LARGE SCALE GENOMIC DNA]</scope>
    <source>
        <strain evidence="1 2">JCM19232</strain>
    </source>
</reference>
<evidence type="ECO:0000313" key="1">
    <source>
        <dbReference type="EMBL" id="GAM63412.1"/>
    </source>
</evidence>
<gene>
    <name evidence="1" type="ORF">JCM19232_1559</name>
</gene>
<dbReference type="EMBL" id="BBSA01000008">
    <property type="protein sequence ID" value="GAM63412.1"/>
    <property type="molecule type" value="Genomic_DNA"/>
</dbReference>
<sequence length="56" mass="5730">MPEVVTAVSVSFTATVAELTVAASLVPFTVTVTWWVVPSAEVTVKVSVAVAPLLSA</sequence>